<evidence type="ECO:0000313" key="3">
    <source>
        <dbReference type="EMBL" id="ELU10842.1"/>
    </source>
</evidence>
<dbReference type="Pfam" id="PF19270">
    <property type="entry name" value="FBO_C"/>
    <property type="match status" value="1"/>
</dbReference>
<keyword evidence="1" id="KW-0833">Ubl conjugation pathway</keyword>
<dbReference type="EMBL" id="AMQN01000935">
    <property type="status" value="NOT_ANNOTATED_CDS"/>
    <property type="molecule type" value="Genomic_DNA"/>
</dbReference>
<evidence type="ECO:0000313" key="5">
    <source>
        <dbReference type="Proteomes" id="UP000014760"/>
    </source>
</evidence>
<evidence type="ECO:0000313" key="4">
    <source>
        <dbReference type="EnsemblMetazoa" id="CapteP174814"/>
    </source>
</evidence>
<dbReference type="OrthoDB" id="2117972at2759"/>
<protein>
    <recommendedName>
        <fullName evidence="2">F-box protein Hrt3/FBXO9 C-terminal domain-containing protein</fullName>
    </recommendedName>
</protein>
<sequence>MYFKRPHLNYHGCYISRCTYFRQGEMILDSFYRPYQMVEYFRYIRFFPDGQMLMLTSPDPPVMIVGKMKSRNCGLQGILFGYYKMNGNQITGILKRRRTDHTPTMFRYRRKNRNNQNEDSIEQTFNLKLELTHSKNRRHSVLMWISYSIHSKYRLSGQENVAEFELKDDTYPALVFSKVKSYTAVASKPLSANIHLRYG</sequence>
<evidence type="ECO:0000259" key="2">
    <source>
        <dbReference type="Pfam" id="PF19270"/>
    </source>
</evidence>
<feature type="domain" description="F-box protein Hrt3/FBXO9 C-terminal" evidence="2">
    <location>
        <begin position="1"/>
        <end position="114"/>
    </location>
</feature>
<dbReference type="EnsemblMetazoa" id="CapteT174814">
    <property type="protein sequence ID" value="CapteP174814"/>
    <property type="gene ID" value="CapteG174814"/>
</dbReference>
<reference evidence="5" key="1">
    <citation type="submission" date="2012-12" db="EMBL/GenBank/DDBJ databases">
        <authorList>
            <person name="Hellsten U."/>
            <person name="Grimwood J."/>
            <person name="Chapman J.A."/>
            <person name="Shapiro H."/>
            <person name="Aerts A."/>
            <person name="Otillar R.P."/>
            <person name="Terry A.Y."/>
            <person name="Boore J.L."/>
            <person name="Simakov O."/>
            <person name="Marletaz F."/>
            <person name="Cho S.-J."/>
            <person name="Edsinger-Gonzales E."/>
            <person name="Havlak P."/>
            <person name="Kuo D.-H."/>
            <person name="Larsson T."/>
            <person name="Lv J."/>
            <person name="Arendt D."/>
            <person name="Savage R."/>
            <person name="Osoegawa K."/>
            <person name="de Jong P."/>
            <person name="Lindberg D.R."/>
            <person name="Seaver E.C."/>
            <person name="Weisblat D.A."/>
            <person name="Putnam N.H."/>
            <person name="Grigoriev I.V."/>
            <person name="Rokhsar D.S."/>
        </authorList>
    </citation>
    <scope>NUCLEOTIDE SEQUENCE</scope>
    <source>
        <strain evidence="5">I ESC-2004</strain>
    </source>
</reference>
<dbReference type="GO" id="GO:0031146">
    <property type="term" value="P:SCF-dependent proteasomal ubiquitin-dependent protein catabolic process"/>
    <property type="evidence" value="ECO:0007669"/>
    <property type="project" value="TreeGrafter"/>
</dbReference>
<reference evidence="3 5" key="2">
    <citation type="journal article" date="2013" name="Nature">
        <title>Insights into bilaterian evolution from three spiralian genomes.</title>
        <authorList>
            <person name="Simakov O."/>
            <person name="Marletaz F."/>
            <person name="Cho S.J."/>
            <person name="Edsinger-Gonzales E."/>
            <person name="Havlak P."/>
            <person name="Hellsten U."/>
            <person name="Kuo D.H."/>
            <person name="Larsson T."/>
            <person name="Lv J."/>
            <person name="Arendt D."/>
            <person name="Savage R."/>
            <person name="Osoegawa K."/>
            <person name="de Jong P."/>
            <person name="Grimwood J."/>
            <person name="Chapman J.A."/>
            <person name="Shapiro H."/>
            <person name="Aerts A."/>
            <person name="Otillar R.P."/>
            <person name="Terry A.Y."/>
            <person name="Boore J.L."/>
            <person name="Grigoriev I.V."/>
            <person name="Lindberg D.R."/>
            <person name="Seaver E.C."/>
            <person name="Weisblat D.A."/>
            <person name="Putnam N.H."/>
            <person name="Rokhsar D.S."/>
        </authorList>
    </citation>
    <scope>NUCLEOTIDE SEQUENCE</scope>
    <source>
        <strain evidence="3 5">I ESC-2004</strain>
    </source>
</reference>
<dbReference type="InterPro" id="IPR045464">
    <property type="entry name" value="Hrt3/FBXO9_C"/>
</dbReference>
<dbReference type="OMA" id="FHLELEI"/>
<organism evidence="3">
    <name type="scientific">Capitella teleta</name>
    <name type="common">Polychaete worm</name>
    <dbReference type="NCBI Taxonomy" id="283909"/>
    <lineage>
        <taxon>Eukaryota</taxon>
        <taxon>Metazoa</taxon>
        <taxon>Spiralia</taxon>
        <taxon>Lophotrochozoa</taxon>
        <taxon>Annelida</taxon>
        <taxon>Polychaeta</taxon>
        <taxon>Sedentaria</taxon>
        <taxon>Scolecida</taxon>
        <taxon>Capitellidae</taxon>
        <taxon>Capitella</taxon>
    </lineage>
</organism>
<keyword evidence="5" id="KW-1185">Reference proteome</keyword>
<evidence type="ECO:0000256" key="1">
    <source>
        <dbReference type="ARBA" id="ARBA00022786"/>
    </source>
</evidence>
<reference evidence="4" key="3">
    <citation type="submission" date="2015-06" db="UniProtKB">
        <authorList>
            <consortium name="EnsemblMetazoa"/>
        </authorList>
    </citation>
    <scope>IDENTIFICATION</scope>
</reference>
<dbReference type="Proteomes" id="UP000014760">
    <property type="component" value="Unassembled WGS sequence"/>
</dbReference>
<proteinExistence type="predicted"/>
<dbReference type="HOGENOM" id="CLU_1373392_0_0_1"/>
<dbReference type="PANTHER" id="PTHR12874">
    <property type="entry name" value="F-BOX ONLY PROTEIN 48-RELATED"/>
    <property type="match status" value="1"/>
</dbReference>
<gene>
    <name evidence="3" type="ORF">CAPTEDRAFT_174814</name>
</gene>
<dbReference type="EMBL" id="KB297234">
    <property type="protein sequence ID" value="ELU10842.1"/>
    <property type="molecule type" value="Genomic_DNA"/>
</dbReference>
<dbReference type="AlphaFoldDB" id="R7UX38"/>
<accession>R7UX38</accession>
<dbReference type="PANTHER" id="PTHR12874:SF29">
    <property type="entry name" value="F-BOX ONLY PROTEIN 9"/>
    <property type="match status" value="1"/>
</dbReference>
<dbReference type="GO" id="GO:0019005">
    <property type="term" value="C:SCF ubiquitin ligase complex"/>
    <property type="evidence" value="ECO:0007669"/>
    <property type="project" value="TreeGrafter"/>
</dbReference>
<dbReference type="STRING" id="283909.R7UX38"/>
<dbReference type="GO" id="GO:0005737">
    <property type="term" value="C:cytoplasm"/>
    <property type="evidence" value="ECO:0007669"/>
    <property type="project" value="TreeGrafter"/>
</dbReference>
<name>R7UX38_CAPTE</name>